<accession>A0A9P0NH66</accession>
<evidence type="ECO:0000313" key="4">
    <source>
        <dbReference type="Proteomes" id="UP001154329"/>
    </source>
</evidence>
<feature type="compositionally biased region" description="Low complexity" evidence="1">
    <location>
        <begin position="145"/>
        <end position="184"/>
    </location>
</feature>
<evidence type="ECO:0000313" key="3">
    <source>
        <dbReference type="EMBL" id="CAH1715689.1"/>
    </source>
</evidence>
<sequence>MQYSQRRWCTAAVPVLVLSALVILTHGATIKFDQSQTGDYNLQIHLKNIELYAVFDDSGGNDDEYEDLPDYTDTLESSTKPPQNASTTYAPTSSTVATAAVVSTNSPALALLDPYSQSNSDKIVQMVEALIASNGNTSDLPTEQPPSSANAATTSSSPPVSGQSPSAVGAAFATASATATNSTANRKCGPGYFRDPMGRCRRIRKPHLPFLQMVHTPGVIKSFQPQQRTTEDASEMKN</sequence>
<keyword evidence="2" id="KW-0732">Signal</keyword>
<feature type="signal peptide" evidence="2">
    <location>
        <begin position="1"/>
        <end position="27"/>
    </location>
</feature>
<feature type="compositionally biased region" description="Polar residues" evidence="1">
    <location>
        <begin position="74"/>
        <end position="83"/>
    </location>
</feature>
<feature type="compositionally biased region" description="Basic and acidic residues" evidence="1">
    <location>
        <begin position="229"/>
        <end position="238"/>
    </location>
</feature>
<feature type="compositionally biased region" description="Acidic residues" evidence="1">
    <location>
        <begin position="60"/>
        <end position="70"/>
    </location>
</feature>
<name>A0A9P0NH66_APHGO</name>
<dbReference type="Proteomes" id="UP001154329">
    <property type="component" value="Chromosome 1"/>
</dbReference>
<reference evidence="3" key="2">
    <citation type="submission" date="2022-10" db="EMBL/GenBank/DDBJ databases">
        <authorList>
            <consortium name="ENA_rothamsted_submissions"/>
            <consortium name="culmorum"/>
            <person name="King R."/>
        </authorList>
    </citation>
    <scope>NUCLEOTIDE SEQUENCE</scope>
</reference>
<organism evidence="3 4">
    <name type="scientific">Aphis gossypii</name>
    <name type="common">Cotton aphid</name>
    <dbReference type="NCBI Taxonomy" id="80765"/>
    <lineage>
        <taxon>Eukaryota</taxon>
        <taxon>Metazoa</taxon>
        <taxon>Ecdysozoa</taxon>
        <taxon>Arthropoda</taxon>
        <taxon>Hexapoda</taxon>
        <taxon>Insecta</taxon>
        <taxon>Pterygota</taxon>
        <taxon>Neoptera</taxon>
        <taxon>Paraneoptera</taxon>
        <taxon>Hemiptera</taxon>
        <taxon>Sternorrhyncha</taxon>
        <taxon>Aphidomorpha</taxon>
        <taxon>Aphidoidea</taxon>
        <taxon>Aphididae</taxon>
        <taxon>Aphidini</taxon>
        <taxon>Aphis</taxon>
        <taxon>Aphis</taxon>
    </lineage>
</organism>
<feature type="region of interest" description="Disordered" evidence="1">
    <location>
        <begin position="135"/>
        <end position="197"/>
    </location>
</feature>
<feature type="region of interest" description="Disordered" evidence="1">
    <location>
        <begin position="60"/>
        <end position="92"/>
    </location>
</feature>
<reference evidence="3" key="1">
    <citation type="submission" date="2022-02" db="EMBL/GenBank/DDBJ databases">
        <authorList>
            <person name="King R."/>
        </authorList>
    </citation>
    <scope>NUCLEOTIDE SEQUENCE</scope>
</reference>
<dbReference type="EMBL" id="OU899034">
    <property type="protein sequence ID" value="CAH1715689.1"/>
    <property type="molecule type" value="Genomic_DNA"/>
</dbReference>
<dbReference type="AlphaFoldDB" id="A0A9P0NH66"/>
<evidence type="ECO:0000256" key="1">
    <source>
        <dbReference type="SAM" id="MobiDB-lite"/>
    </source>
</evidence>
<feature type="region of interest" description="Disordered" evidence="1">
    <location>
        <begin position="219"/>
        <end position="238"/>
    </location>
</feature>
<evidence type="ECO:0000256" key="2">
    <source>
        <dbReference type="SAM" id="SignalP"/>
    </source>
</evidence>
<gene>
    <name evidence="3" type="ORF">APHIGO_LOCUS3270</name>
</gene>
<keyword evidence="4" id="KW-1185">Reference proteome</keyword>
<feature type="chain" id="PRO_5040278640" evidence="2">
    <location>
        <begin position="28"/>
        <end position="238"/>
    </location>
</feature>
<protein>
    <submittedName>
        <fullName evidence="3">Uncharacterized protein</fullName>
    </submittedName>
</protein>
<proteinExistence type="predicted"/>
<dbReference type="OrthoDB" id="6700395at2759"/>